<feature type="binding site" evidence="14">
    <location>
        <position position="317"/>
    </location>
    <ligand>
        <name>S-adenosyl-L-methionine</name>
        <dbReference type="ChEBI" id="CHEBI:59789"/>
    </ligand>
</feature>
<dbReference type="InterPro" id="IPR006027">
    <property type="entry name" value="NusB_RsmB_TIM44"/>
</dbReference>
<evidence type="ECO:0000256" key="11">
    <source>
        <dbReference type="ARBA" id="ARBA00030399"/>
    </source>
</evidence>
<dbReference type="STRING" id="1108595.BKX93_16070"/>
<dbReference type="PANTHER" id="PTHR22807">
    <property type="entry name" value="NOP2 YEAST -RELATED NOL1/NOP2/FMU SUN DOMAIN-CONTAINING"/>
    <property type="match status" value="1"/>
</dbReference>
<dbReference type="GO" id="GO:0006355">
    <property type="term" value="P:regulation of DNA-templated transcription"/>
    <property type="evidence" value="ECO:0007669"/>
    <property type="project" value="InterPro"/>
</dbReference>
<dbReference type="SUPFAM" id="SSF53335">
    <property type="entry name" value="S-adenosyl-L-methionine-dependent methyltransferases"/>
    <property type="match status" value="1"/>
</dbReference>
<dbReference type="Pfam" id="PF22458">
    <property type="entry name" value="RsmF-B_ferredox"/>
    <property type="match status" value="1"/>
</dbReference>
<dbReference type="PANTHER" id="PTHR22807:SF61">
    <property type="entry name" value="NOL1_NOP2_SUN FAMILY PROTEIN _ ANTITERMINATION NUSB DOMAIN-CONTAINING PROTEIN"/>
    <property type="match status" value="1"/>
</dbReference>
<dbReference type="EC" id="2.1.1.176" evidence="4"/>
<dbReference type="SUPFAM" id="SSF48013">
    <property type="entry name" value="NusB-like"/>
    <property type="match status" value="1"/>
</dbReference>
<feature type="binding site" evidence="14">
    <location>
        <begin position="250"/>
        <end position="256"/>
    </location>
    <ligand>
        <name>S-adenosyl-L-methionine</name>
        <dbReference type="ChEBI" id="CHEBI:59789"/>
    </ligand>
</feature>
<proteinExistence type="inferred from homology"/>
<reference evidence="15 16" key="1">
    <citation type="submission" date="2016-10" db="EMBL/GenBank/DDBJ databases">
        <title>Chromobacterium muskegensis sp. nov., an insecticidal bacterium isolated from Sphagnum bogs.</title>
        <authorList>
            <person name="Sparks M.E."/>
            <person name="Blackburn M.B."/>
            <person name="Gundersen-Rindal D.E."/>
            <person name="Mitchell A."/>
            <person name="Farrar R."/>
            <person name="Kuhar D."/>
        </authorList>
    </citation>
    <scope>NUCLEOTIDE SEQUENCE [LARGE SCALE GENOMIC DNA]</scope>
    <source>
        <strain evidence="15 16">21-1</strain>
    </source>
</reference>
<evidence type="ECO:0000313" key="16">
    <source>
        <dbReference type="Proteomes" id="UP000178776"/>
    </source>
</evidence>
<comment type="subcellular location">
    <subcellularLocation>
        <location evidence="2">Cytoplasm</location>
    </subcellularLocation>
</comment>
<keyword evidence="5" id="KW-0963">Cytoplasm</keyword>
<feature type="binding site" evidence="14">
    <location>
        <position position="272"/>
    </location>
    <ligand>
        <name>S-adenosyl-L-methionine</name>
        <dbReference type="ChEBI" id="CHEBI:59789"/>
    </ligand>
</feature>
<sequence>MHQIQQLAAEILARIEAGTTLTDALADAHRQAGKLTPAERGALQDLSYGSLRHLGVLRHCLRQLVPHPLPEPQVERLLLIALYQLQYTRAAQYAVVHEAVTLAGMMARGKFKALVNGVLRNFQRRRDELLANAAADEVAQANHPDWWVARLKAAYPAEWRGILDASNVHPPLTLRVNRRRVSVDDYLGRLEEAGLAAKALGDDAVQLARPVAVRDLPGFADGLASVQDEGAQRAAHWLDLQPGLRVLDACAAPGGKTGHMLERADVEVTALDIDATRLARVGDNLRRLGLSAQLIEADASRPDDWWGGRPFDRILADVPCSASGVVRRHPDIKWLRRPGDFAALGEQQAAMADALWPLLASGGKMLYATCSIFPEENRQQLEGFLKRHADAVCLKEEQLLPCERHDGFYYALLEKH</sequence>
<dbReference type="NCBIfam" id="TIGR00563">
    <property type="entry name" value="rsmB"/>
    <property type="match status" value="1"/>
</dbReference>
<dbReference type="Proteomes" id="UP000178776">
    <property type="component" value="Chromosome"/>
</dbReference>
<comment type="function">
    <text evidence="1">Specifically methylates the cytosine at position 967 (m5C967) of 16S rRNA.</text>
</comment>
<comment type="catalytic activity">
    <reaction evidence="13">
        <text>cytidine(967) in 16S rRNA + S-adenosyl-L-methionine = 5-methylcytidine(967) in 16S rRNA + S-adenosyl-L-homocysteine + H(+)</text>
        <dbReference type="Rhea" id="RHEA:42748"/>
        <dbReference type="Rhea" id="RHEA-COMP:10219"/>
        <dbReference type="Rhea" id="RHEA-COMP:10220"/>
        <dbReference type="ChEBI" id="CHEBI:15378"/>
        <dbReference type="ChEBI" id="CHEBI:57856"/>
        <dbReference type="ChEBI" id="CHEBI:59789"/>
        <dbReference type="ChEBI" id="CHEBI:74483"/>
        <dbReference type="ChEBI" id="CHEBI:82748"/>
        <dbReference type="EC" id="2.1.1.176"/>
    </reaction>
</comment>
<dbReference type="GO" id="GO:0008649">
    <property type="term" value="F:rRNA methyltransferase activity"/>
    <property type="evidence" value="ECO:0007669"/>
    <property type="project" value="InterPro"/>
</dbReference>
<dbReference type="EMBL" id="CP017707">
    <property type="protein sequence ID" value="AOZ51371.1"/>
    <property type="molecule type" value="Genomic_DNA"/>
</dbReference>
<evidence type="ECO:0000256" key="13">
    <source>
        <dbReference type="ARBA" id="ARBA00047283"/>
    </source>
</evidence>
<dbReference type="Gene3D" id="1.10.287.730">
    <property type="entry name" value="Helix hairpin bin"/>
    <property type="match status" value="1"/>
</dbReference>
<evidence type="ECO:0000256" key="7">
    <source>
        <dbReference type="ARBA" id="ARBA00022603"/>
    </source>
</evidence>
<dbReference type="FunFam" id="3.40.50.150:FF:000022">
    <property type="entry name" value="Ribosomal RNA small subunit methyltransferase B"/>
    <property type="match status" value="1"/>
</dbReference>
<evidence type="ECO:0000256" key="6">
    <source>
        <dbReference type="ARBA" id="ARBA00022552"/>
    </source>
</evidence>
<dbReference type="Gene3D" id="3.30.70.1170">
    <property type="entry name" value="Sun protein, domain 3"/>
    <property type="match status" value="1"/>
</dbReference>
<dbReference type="InterPro" id="IPR035926">
    <property type="entry name" value="NusB-like_sf"/>
</dbReference>
<dbReference type="Gene3D" id="3.40.50.150">
    <property type="entry name" value="Vaccinia Virus protein VP39"/>
    <property type="match status" value="1"/>
</dbReference>
<evidence type="ECO:0000256" key="2">
    <source>
        <dbReference type="ARBA" id="ARBA00004496"/>
    </source>
</evidence>
<evidence type="ECO:0000256" key="12">
    <source>
        <dbReference type="ARBA" id="ARBA00031088"/>
    </source>
</evidence>
<name>A0A1D9LJJ5_9NEIS</name>
<dbReference type="RefSeq" id="WP_046158946.1">
    <property type="nucleotide sequence ID" value="NZ_CP017707.1"/>
</dbReference>
<keyword evidence="6" id="KW-0698">rRNA processing</keyword>
<feature type="binding site" evidence="14">
    <location>
        <position position="298"/>
    </location>
    <ligand>
        <name>S-adenosyl-L-methionine</name>
        <dbReference type="ChEBI" id="CHEBI:59789"/>
    </ligand>
</feature>
<accession>A0A1D9LJJ5</accession>
<comment type="similarity">
    <text evidence="3 14">Belongs to the class I-like SAM-binding methyltransferase superfamily. RsmB/NOP family.</text>
</comment>
<dbReference type="CDD" id="cd02440">
    <property type="entry name" value="AdoMet_MTases"/>
    <property type="match status" value="1"/>
</dbReference>
<evidence type="ECO:0000256" key="5">
    <source>
        <dbReference type="ARBA" id="ARBA00022490"/>
    </source>
</evidence>
<evidence type="ECO:0000256" key="9">
    <source>
        <dbReference type="ARBA" id="ARBA00022691"/>
    </source>
</evidence>
<dbReference type="PROSITE" id="PS01153">
    <property type="entry name" value="NOL1_NOP2_SUN"/>
    <property type="match status" value="1"/>
</dbReference>
<evidence type="ECO:0000256" key="14">
    <source>
        <dbReference type="PROSITE-ProRule" id="PRU01023"/>
    </source>
</evidence>
<dbReference type="InterPro" id="IPR001678">
    <property type="entry name" value="MeTrfase_RsmB-F_NOP2_dom"/>
</dbReference>
<gene>
    <name evidence="15" type="ORF">BKX93_16070</name>
</gene>
<keyword evidence="10 14" id="KW-0694">RNA-binding</keyword>
<dbReference type="PROSITE" id="PS51686">
    <property type="entry name" value="SAM_MT_RSMB_NOP"/>
    <property type="match status" value="1"/>
</dbReference>
<evidence type="ECO:0000256" key="3">
    <source>
        <dbReference type="ARBA" id="ARBA00007494"/>
    </source>
</evidence>
<keyword evidence="7 14" id="KW-0489">Methyltransferase</keyword>
<dbReference type="InterPro" id="IPR018314">
    <property type="entry name" value="RsmB/NOL1/NOP2-like_CS"/>
</dbReference>
<organism evidence="15 16">
    <name type="scientific">Chromobacterium vaccinii</name>
    <dbReference type="NCBI Taxonomy" id="1108595"/>
    <lineage>
        <taxon>Bacteria</taxon>
        <taxon>Pseudomonadati</taxon>
        <taxon>Pseudomonadota</taxon>
        <taxon>Betaproteobacteria</taxon>
        <taxon>Neisseriales</taxon>
        <taxon>Chromobacteriaceae</taxon>
        <taxon>Chromobacterium</taxon>
    </lineage>
</organism>
<evidence type="ECO:0000256" key="4">
    <source>
        <dbReference type="ARBA" id="ARBA00012140"/>
    </source>
</evidence>
<dbReference type="Pfam" id="PF01189">
    <property type="entry name" value="Methyltr_RsmB-F"/>
    <property type="match status" value="1"/>
</dbReference>
<evidence type="ECO:0000256" key="1">
    <source>
        <dbReference type="ARBA" id="ARBA00002724"/>
    </source>
</evidence>
<dbReference type="NCBIfam" id="NF008149">
    <property type="entry name" value="PRK10901.1"/>
    <property type="match status" value="1"/>
</dbReference>
<feature type="active site" description="Nucleophile" evidence="14">
    <location>
        <position position="370"/>
    </location>
</feature>
<keyword evidence="9 14" id="KW-0949">S-adenosyl-L-methionine</keyword>
<dbReference type="InterPro" id="IPR023267">
    <property type="entry name" value="RCMT"/>
</dbReference>
<dbReference type="KEGG" id="cvc:BKX93_16070"/>
<dbReference type="GeneID" id="68842724"/>
<dbReference type="AlphaFoldDB" id="A0A1D9LJJ5"/>
<protein>
    <recommendedName>
        <fullName evidence="4">16S rRNA (cytosine(967)-C(5))-methyltransferase</fullName>
        <ecNumber evidence="4">2.1.1.176</ecNumber>
    </recommendedName>
    <alternativeName>
        <fullName evidence="11">16S rRNA m5C967 methyltransferase</fullName>
    </alternativeName>
    <alternativeName>
        <fullName evidence="12">rRNA (cytosine-C(5)-)-methyltransferase RsmB</fullName>
    </alternativeName>
</protein>
<dbReference type="InterPro" id="IPR004573">
    <property type="entry name" value="rRNA_ssu_MeTfrase_B"/>
</dbReference>
<keyword evidence="8 14" id="KW-0808">Transferase</keyword>
<dbReference type="Pfam" id="PF01029">
    <property type="entry name" value="NusB"/>
    <property type="match status" value="1"/>
</dbReference>
<dbReference type="InterPro" id="IPR029063">
    <property type="entry name" value="SAM-dependent_MTases_sf"/>
</dbReference>
<dbReference type="GO" id="GO:0005737">
    <property type="term" value="C:cytoplasm"/>
    <property type="evidence" value="ECO:0007669"/>
    <property type="project" value="UniProtKB-SubCell"/>
</dbReference>
<dbReference type="PRINTS" id="PR02008">
    <property type="entry name" value="RCMTFAMILY"/>
</dbReference>
<evidence type="ECO:0000256" key="10">
    <source>
        <dbReference type="ARBA" id="ARBA00022884"/>
    </source>
</evidence>
<dbReference type="InterPro" id="IPR049560">
    <property type="entry name" value="MeTrfase_RsmB-F_NOP2_cat"/>
</dbReference>
<dbReference type="GO" id="GO:0003723">
    <property type="term" value="F:RNA binding"/>
    <property type="evidence" value="ECO:0007669"/>
    <property type="project" value="UniProtKB-UniRule"/>
</dbReference>
<dbReference type="InterPro" id="IPR054728">
    <property type="entry name" value="RsmB-like_ferredoxin"/>
</dbReference>
<dbReference type="Gene3D" id="1.10.940.10">
    <property type="entry name" value="NusB-like"/>
    <property type="match status" value="1"/>
</dbReference>
<evidence type="ECO:0000256" key="8">
    <source>
        <dbReference type="ARBA" id="ARBA00022679"/>
    </source>
</evidence>
<evidence type="ECO:0000313" key="15">
    <source>
        <dbReference type="EMBL" id="AOZ51371.1"/>
    </source>
</evidence>